<gene>
    <name evidence="2" type="ORF">K7J14_08820</name>
</gene>
<accession>A0AAE3EHI4</accession>
<keyword evidence="1" id="KW-0732">Signal</keyword>
<evidence type="ECO:0000313" key="3">
    <source>
        <dbReference type="Proteomes" id="UP001198163"/>
    </source>
</evidence>
<feature type="signal peptide" evidence="1">
    <location>
        <begin position="1"/>
        <end position="20"/>
    </location>
</feature>
<reference evidence="2" key="1">
    <citation type="submission" date="2021-08" db="EMBL/GenBank/DDBJ databases">
        <title>Comparative analyses of Brucepasteria parasyntrophica and Teretinema zuelzerae.</title>
        <authorList>
            <person name="Song Y."/>
            <person name="Brune A."/>
        </authorList>
    </citation>
    <scope>NUCLEOTIDE SEQUENCE</scope>
    <source>
        <strain evidence="2">DSM 1903</strain>
    </source>
</reference>
<keyword evidence="3" id="KW-1185">Reference proteome</keyword>
<protein>
    <submittedName>
        <fullName evidence="2">Uncharacterized protein</fullName>
    </submittedName>
</protein>
<evidence type="ECO:0000313" key="2">
    <source>
        <dbReference type="EMBL" id="MCD1654804.1"/>
    </source>
</evidence>
<sequence>MKRLSSFLLTLVLAAGFASAQTPDETLDQFNAALEDFLVEINTALPDNAVVGGAWSDAYIGQIVGIPPHFGAGVAAGVSRFPVTALKTAIELTGQDLPVEELVLPNFAIEGRIGGFLLPFDIGLRGGLLPEFTFDDVTIGYMNIGADIRYALLKGNLAMPSVSVGLGYYYTSGSVSYMFDPNDLVDFNYPGAEEPNLPDQELAIDFSTQVIEAKAQISKGLIIATPYLGAAASLSMSEATYKLINQTKTVSTADDPQLGMRIYGGTSFNLLLLKIDLTGMYNILSGNWGANLGARIQL</sequence>
<comment type="caution">
    <text evidence="2">The sequence shown here is derived from an EMBL/GenBank/DDBJ whole genome shotgun (WGS) entry which is preliminary data.</text>
</comment>
<dbReference type="RefSeq" id="WP_230755365.1">
    <property type="nucleotide sequence ID" value="NZ_JAINWA010000003.1"/>
</dbReference>
<evidence type="ECO:0000256" key="1">
    <source>
        <dbReference type="SAM" id="SignalP"/>
    </source>
</evidence>
<dbReference type="AlphaFoldDB" id="A0AAE3EHI4"/>
<organism evidence="2 3">
    <name type="scientific">Teretinema zuelzerae</name>
    <dbReference type="NCBI Taxonomy" id="156"/>
    <lineage>
        <taxon>Bacteria</taxon>
        <taxon>Pseudomonadati</taxon>
        <taxon>Spirochaetota</taxon>
        <taxon>Spirochaetia</taxon>
        <taxon>Spirochaetales</taxon>
        <taxon>Treponemataceae</taxon>
        <taxon>Teretinema</taxon>
    </lineage>
</organism>
<dbReference type="Proteomes" id="UP001198163">
    <property type="component" value="Unassembled WGS sequence"/>
</dbReference>
<proteinExistence type="predicted"/>
<name>A0AAE3EHI4_9SPIR</name>
<feature type="chain" id="PRO_5041924797" evidence="1">
    <location>
        <begin position="21"/>
        <end position="298"/>
    </location>
</feature>
<dbReference type="EMBL" id="JAINWA010000003">
    <property type="protein sequence ID" value="MCD1654804.1"/>
    <property type="molecule type" value="Genomic_DNA"/>
</dbReference>